<organism evidence="2 3">
    <name type="scientific">Octopus sinensis</name>
    <name type="common">East Asian common octopus</name>
    <dbReference type="NCBI Taxonomy" id="2607531"/>
    <lineage>
        <taxon>Eukaryota</taxon>
        <taxon>Metazoa</taxon>
        <taxon>Spiralia</taxon>
        <taxon>Lophotrochozoa</taxon>
        <taxon>Mollusca</taxon>
        <taxon>Cephalopoda</taxon>
        <taxon>Coleoidea</taxon>
        <taxon>Octopodiformes</taxon>
        <taxon>Octopoda</taxon>
        <taxon>Incirrata</taxon>
        <taxon>Octopodidae</taxon>
        <taxon>Octopus</taxon>
    </lineage>
</organism>
<evidence type="ECO:0000259" key="1">
    <source>
        <dbReference type="Pfam" id="PF01498"/>
    </source>
</evidence>
<accession>A0A6P7U0V3</accession>
<dbReference type="RefSeq" id="XP_029654601.1">
    <property type="nucleotide sequence ID" value="XM_029798741.1"/>
</dbReference>
<proteinExistence type="predicted"/>
<protein>
    <submittedName>
        <fullName evidence="3">Uncharacterized protein LOC115228069</fullName>
    </submittedName>
</protein>
<evidence type="ECO:0000313" key="3">
    <source>
        <dbReference type="RefSeq" id="XP_029654601.1"/>
    </source>
</evidence>
<keyword evidence="2" id="KW-1185">Reference proteome</keyword>
<gene>
    <name evidence="3" type="primary">LOC115228069</name>
</gene>
<dbReference type="Pfam" id="PF01498">
    <property type="entry name" value="HTH_Tnp_Tc3_2"/>
    <property type="match status" value="1"/>
</dbReference>
<evidence type="ECO:0000313" key="2">
    <source>
        <dbReference type="Proteomes" id="UP000515154"/>
    </source>
</evidence>
<dbReference type="GO" id="GO:0015074">
    <property type="term" value="P:DNA integration"/>
    <property type="evidence" value="ECO:0007669"/>
    <property type="project" value="InterPro"/>
</dbReference>
<dbReference type="Gene3D" id="3.30.420.10">
    <property type="entry name" value="Ribonuclease H-like superfamily/Ribonuclease H"/>
    <property type="match status" value="1"/>
</dbReference>
<dbReference type="GO" id="GO:0006313">
    <property type="term" value="P:DNA transposition"/>
    <property type="evidence" value="ECO:0007669"/>
    <property type="project" value="InterPro"/>
</dbReference>
<sequence>MQETQSEKFPKVFIFRRVQYGTLSINRNYLKLPKISQDQDNQKKSSRSISIIRRKVLDNPRLSRKQLSTYLGEIGTPVCSQTVTNALRKEGFHKCRLRKVPLLTKKHVHARLKYAKKILLKDDDFLNNIIWSDETKIEIFGHNYTSYVWRKSEDEYRPKIPYQQLNMEVAVYAMGVFFFLGVGELHVIDGILNASKYCDILEKNLFSSIEKCGIAGNWTFQKTMIQSTPQKKLKNG</sequence>
<dbReference type="InterPro" id="IPR036397">
    <property type="entry name" value="RNaseH_sf"/>
</dbReference>
<dbReference type="InterPro" id="IPR002492">
    <property type="entry name" value="Transposase_Tc1-like"/>
</dbReference>
<name>A0A6P7U0V3_9MOLL</name>
<dbReference type="KEGG" id="osn:115228069"/>
<feature type="domain" description="Transposase Tc1-like" evidence="1">
    <location>
        <begin position="52"/>
        <end position="117"/>
    </location>
</feature>
<dbReference type="AlphaFoldDB" id="A0A6P7U0V3"/>
<dbReference type="GO" id="GO:0003677">
    <property type="term" value="F:DNA binding"/>
    <property type="evidence" value="ECO:0007669"/>
    <property type="project" value="InterPro"/>
</dbReference>
<reference evidence="3" key="1">
    <citation type="submission" date="2025-08" db="UniProtKB">
        <authorList>
            <consortium name="RefSeq"/>
        </authorList>
    </citation>
    <scope>IDENTIFICATION</scope>
</reference>
<dbReference type="Proteomes" id="UP000515154">
    <property type="component" value="Unplaced"/>
</dbReference>